<reference evidence="2" key="1">
    <citation type="submission" date="2020-03" db="EMBL/GenBank/DDBJ databases">
        <title>The deep terrestrial virosphere.</title>
        <authorList>
            <person name="Holmfeldt K."/>
            <person name="Nilsson E."/>
            <person name="Simone D."/>
            <person name="Lopez-Fernandez M."/>
            <person name="Wu X."/>
            <person name="de Brujin I."/>
            <person name="Lundin D."/>
            <person name="Andersson A."/>
            <person name="Bertilsson S."/>
            <person name="Dopson M."/>
        </authorList>
    </citation>
    <scope>NUCLEOTIDE SEQUENCE</scope>
    <source>
        <strain evidence="2">MM415B02892</strain>
    </source>
</reference>
<evidence type="ECO:0000256" key="1">
    <source>
        <dbReference type="SAM" id="MobiDB-lite"/>
    </source>
</evidence>
<sequence length="51" mass="5956">MKDQTGKELTREFAPNKRNPNDKYKVTVVKKDSDYDVTQDDKRPIVTKKGE</sequence>
<gene>
    <name evidence="2" type="ORF">MM415B02892_0017</name>
</gene>
<accession>A0A6M3L3D7</accession>
<feature type="region of interest" description="Disordered" evidence="1">
    <location>
        <begin position="1"/>
        <end position="27"/>
    </location>
</feature>
<name>A0A6M3L3D7_9ZZZZ</name>
<proteinExistence type="predicted"/>
<protein>
    <submittedName>
        <fullName evidence="2">Uncharacterized protein</fullName>
    </submittedName>
</protein>
<organism evidence="2">
    <name type="scientific">viral metagenome</name>
    <dbReference type="NCBI Taxonomy" id="1070528"/>
    <lineage>
        <taxon>unclassified sequences</taxon>
        <taxon>metagenomes</taxon>
        <taxon>organismal metagenomes</taxon>
    </lineage>
</organism>
<evidence type="ECO:0000313" key="2">
    <source>
        <dbReference type="EMBL" id="QJA87808.1"/>
    </source>
</evidence>
<dbReference type="AlphaFoldDB" id="A0A6M3L3D7"/>
<dbReference type="EMBL" id="MT142733">
    <property type="protein sequence ID" value="QJA87808.1"/>
    <property type="molecule type" value="Genomic_DNA"/>
</dbReference>